<dbReference type="EMBL" id="OX451736">
    <property type="protein sequence ID" value="CAI8586605.1"/>
    <property type="molecule type" value="Genomic_DNA"/>
</dbReference>
<organism evidence="1 2">
    <name type="scientific">Vicia faba</name>
    <name type="common">Broad bean</name>
    <name type="synonym">Faba vulgaris</name>
    <dbReference type="NCBI Taxonomy" id="3906"/>
    <lineage>
        <taxon>Eukaryota</taxon>
        <taxon>Viridiplantae</taxon>
        <taxon>Streptophyta</taxon>
        <taxon>Embryophyta</taxon>
        <taxon>Tracheophyta</taxon>
        <taxon>Spermatophyta</taxon>
        <taxon>Magnoliopsida</taxon>
        <taxon>eudicotyledons</taxon>
        <taxon>Gunneridae</taxon>
        <taxon>Pentapetalae</taxon>
        <taxon>rosids</taxon>
        <taxon>fabids</taxon>
        <taxon>Fabales</taxon>
        <taxon>Fabaceae</taxon>
        <taxon>Papilionoideae</taxon>
        <taxon>50 kb inversion clade</taxon>
        <taxon>NPAAA clade</taxon>
        <taxon>Hologalegina</taxon>
        <taxon>IRL clade</taxon>
        <taxon>Fabeae</taxon>
        <taxon>Vicia</taxon>
    </lineage>
</organism>
<accession>A0AAV0YQE6</accession>
<evidence type="ECO:0000313" key="1">
    <source>
        <dbReference type="EMBL" id="CAI8586605.1"/>
    </source>
</evidence>
<proteinExistence type="predicted"/>
<name>A0AAV0YQE6_VICFA</name>
<keyword evidence="2" id="KW-1185">Reference proteome</keyword>
<evidence type="ECO:0000313" key="2">
    <source>
        <dbReference type="Proteomes" id="UP001157006"/>
    </source>
</evidence>
<reference evidence="1 2" key="1">
    <citation type="submission" date="2023-01" db="EMBL/GenBank/DDBJ databases">
        <authorList>
            <person name="Kreplak J."/>
        </authorList>
    </citation>
    <scope>NUCLEOTIDE SEQUENCE [LARGE SCALE GENOMIC DNA]</scope>
</reference>
<dbReference type="Proteomes" id="UP001157006">
    <property type="component" value="Chromosome 1L"/>
</dbReference>
<gene>
    <name evidence="1" type="ORF">VFH_I261600</name>
</gene>
<dbReference type="AlphaFoldDB" id="A0AAV0YQE6"/>
<sequence length="120" mass="13954">MAINIHPREVRNLGFQDIALKHIVINFYQDLGELKLNIYLEVIIFEHSLKQQFNDDDDDDDDIFSKFGSMERDLQWSTIAYANGWHEFLSMLDTSSVIASANGWHDLQKLNISYPNPLSH</sequence>
<protein>
    <submittedName>
        <fullName evidence="1">Uncharacterized protein</fullName>
    </submittedName>
</protein>